<organism evidence="3">
    <name type="scientific">marine metagenome</name>
    <dbReference type="NCBI Taxonomy" id="408172"/>
    <lineage>
        <taxon>unclassified sequences</taxon>
        <taxon>metagenomes</taxon>
        <taxon>ecological metagenomes</taxon>
    </lineage>
</organism>
<proteinExistence type="predicted"/>
<keyword evidence="2" id="KW-0067">ATP-binding</keyword>
<dbReference type="SUPFAM" id="SSF52540">
    <property type="entry name" value="P-loop containing nucleoside triphosphate hydrolases"/>
    <property type="match status" value="1"/>
</dbReference>
<evidence type="ECO:0000256" key="2">
    <source>
        <dbReference type="ARBA" id="ARBA00022840"/>
    </source>
</evidence>
<evidence type="ECO:0000256" key="1">
    <source>
        <dbReference type="ARBA" id="ARBA00022741"/>
    </source>
</evidence>
<sequence length="343" mass="40191">MSFTVFDHYKGFVSNNFIKKDINQTDLLKKISFSWDQYNKNNLFFSKKKKIGIYVYGSVGTGKTFLLSLFSQHSKVGKKIHFNHLMNGIHEVINSNKNKKLESFIRDLCKDIKILFIDELHIFNIVDALLIKKVFHLLEENNIFVMTSSNFKPNDLYKDGLQRADFLPFIEHIKENYNVIGVDSDTDYRRLTLNQSKTYFTPINKDTEEEFKLLFERLVDINNLTTKTIEIKSREIRFTKCSANVAYCTFDFICNTNLAHEDYTNIAKEFNLIFIEKVPKMTNDYSDQCRRFISLIDMLYDNKCSVVILAENPISSLCQITNLSKEFERTASRLYEMTIIQTA</sequence>
<dbReference type="GO" id="GO:0016887">
    <property type="term" value="F:ATP hydrolysis activity"/>
    <property type="evidence" value="ECO:0007669"/>
    <property type="project" value="InterPro"/>
</dbReference>
<dbReference type="PANTHER" id="PTHR12169:SF6">
    <property type="entry name" value="AFG1-LIKE ATPASE"/>
    <property type="match status" value="1"/>
</dbReference>
<dbReference type="Gene3D" id="3.40.50.300">
    <property type="entry name" value="P-loop containing nucleotide triphosphate hydrolases"/>
    <property type="match status" value="1"/>
</dbReference>
<dbReference type="GO" id="GO:0005737">
    <property type="term" value="C:cytoplasm"/>
    <property type="evidence" value="ECO:0007669"/>
    <property type="project" value="TreeGrafter"/>
</dbReference>
<accession>A0A382BT31</accession>
<gene>
    <name evidence="3" type="ORF">METZ01_LOCUS169819</name>
</gene>
<dbReference type="GO" id="GO:0005524">
    <property type="term" value="F:ATP binding"/>
    <property type="evidence" value="ECO:0007669"/>
    <property type="project" value="UniProtKB-KW"/>
</dbReference>
<evidence type="ECO:0008006" key="4">
    <source>
        <dbReference type="Google" id="ProtNLM"/>
    </source>
</evidence>
<keyword evidence="1" id="KW-0547">Nucleotide-binding</keyword>
<dbReference type="InterPro" id="IPR005654">
    <property type="entry name" value="ATPase_AFG1-like"/>
</dbReference>
<name>A0A382BT31_9ZZZZ</name>
<protein>
    <recommendedName>
        <fullName evidence="4">AAA+ ATPase domain-containing protein</fullName>
    </recommendedName>
</protein>
<dbReference type="NCBIfam" id="NF040713">
    <property type="entry name" value="ZapE"/>
    <property type="match status" value="1"/>
</dbReference>
<evidence type="ECO:0000313" key="3">
    <source>
        <dbReference type="EMBL" id="SVB16965.1"/>
    </source>
</evidence>
<dbReference type="EMBL" id="UINC01031237">
    <property type="protein sequence ID" value="SVB16965.1"/>
    <property type="molecule type" value="Genomic_DNA"/>
</dbReference>
<reference evidence="3" key="1">
    <citation type="submission" date="2018-05" db="EMBL/GenBank/DDBJ databases">
        <authorList>
            <person name="Lanie J.A."/>
            <person name="Ng W.-L."/>
            <person name="Kazmierczak K.M."/>
            <person name="Andrzejewski T.M."/>
            <person name="Davidsen T.M."/>
            <person name="Wayne K.J."/>
            <person name="Tettelin H."/>
            <person name="Glass J.I."/>
            <person name="Rusch D."/>
            <person name="Podicherti R."/>
            <person name="Tsui H.-C.T."/>
            <person name="Winkler M.E."/>
        </authorList>
    </citation>
    <scope>NUCLEOTIDE SEQUENCE</scope>
</reference>
<dbReference type="InterPro" id="IPR027417">
    <property type="entry name" value="P-loop_NTPase"/>
</dbReference>
<dbReference type="Pfam" id="PF03969">
    <property type="entry name" value="AFG1_ATPase"/>
    <property type="match status" value="1"/>
</dbReference>
<dbReference type="PANTHER" id="PTHR12169">
    <property type="entry name" value="ATPASE N2B"/>
    <property type="match status" value="1"/>
</dbReference>
<dbReference type="AlphaFoldDB" id="A0A382BT31"/>